<feature type="signal peptide" evidence="2">
    <location>
        <begin position="1"/>
        <end position="27"/>
    </location>
</feature>
<reference evidence="4 5" key="1">
    <citation type="submission" date="2019-12" db="EMBL/GenBank/DDBJ databases">
        <title>Genomic-based taxomic classification of the family Erythrobacteraceae.</title>
        <authorList>
            <person name="Xu L."/>
        </authorList>
    </citation>
    <scope>NUCLEOTIDE SEQUENCE [LARGE SCALE GENOMIC DNA]</scope>
    <source>
        <strain evidence="4 5">KCTC 42453</strain>
    </source>
</reference>
<proteinExistence type="predicted"/>
<evidence type="ECO:0000256" key="1">
    <source>
        <dbReference type="SAM" id="Phobius"/>
    </source>
</evidence>
<dbReference type="Gene3D" id="2.60.40.2030">
    <property type="match status" value="1"/>
</dbReference>
<evidence type="ECO:0000256" key="2">
    <source>
        <dbReference type="SAM" id="SignalP"/>
    </source>
</evidence>
<dbReference type="EMBL" id="WTYL01000002">
    <property type="protein sequence ID" value="MXP44578.1"/>
    <property type="molecule type" value="Genomic_DNA"/>
</dbReference>
<feature type="transmembrane region" description="Helical" evidence="1">
    <location>
        <begin position="747"/>
        <end position="768"/>
    </location>
</feature>
<keyword evidence="1" id="KW-0472">Membrane</keyword>
<evidence type="ECO:0000313" key="4">
    <source>
        <dbReference type="EMBL" id="MXP44578.1"/>
    </source>
</evidence>
<evidence type="ECO:0000259" key="3">
    <source>
        <dbReference type="Pfam" id="PF01345"/>
    </source>
</evidence>
<keyword evidence="2" id="KW-0732">Signal</keyword>
<keyword evidence="1" id="KW-0812">Transmembrane</keyword>
<organism evidence="4 5">
    <name type="scientific">Allopontixanthobacter sediminis</name>
    <dbReference type="NCBI Taxonomy" id="1689985"/>
    <lineage>
        <taxon>Bacteria</taxon>
        <taxon>Pseudomonadati</taxon>
        <taxon>Pseudomonadota</taxon>
        <taxon>Alphaproteobacteria</taxon>
        <taxon>Sphingomonadales</taxon>
        <taxon>Erythrobacteraceae</taxon>
        <taxon>Allopontixanthobacter</taxon>
    </lineage>
</organism>
<sequence>MLSVFKLCLIIWCVVISLFWACAPAQAQQRAILNPSFESNDPQGPGAANFQILSNGQVQGWNATTGEIELWDTNFNSVPSYNGSVHAEMNANVPGALYQTICMINGEQVGWSFAHRARAGGATIQTASFQIATTSGTLVQNLATQSSTINNVWNVNTGSTTYSGPSGLQRVQFTTTNPGSFGNFLDDIRINLNPFVEFNTNASSGVESTATANLPALIVSGTLLTPRTVTVQITGGTATRGADFSTPGGGATFSVNIPAGIYTNTTVPLGIVILNDSIAENSETIQMAILAQTTYTVSNTVSCGGAATASTTYTITDDDSPVVLAKQWTNGIVGNAVSLSITGGALLTAGSSVVGGASTNATAVALAGQTLTLTESYTTGSSANYNTTLECRKNSDNAAVSVTGTGLSRTITMPTGGAVTCTYANTRRSATLTIRKQWTNAIVLDATSVSITGLINNTSLAAVANSTNETDSATAITVYAAESGTISEIWSVGNPLNYNATLACTGNNTPLAGTTLVVNPADTAIVCTFTNSRRSAVLQLRKNWVNAIVNNAVSLPATAGFTNNTVAFASVANTTNETDSGASVTVFSGDVGTIRAETFTAGNAALYQKVLACTGGTLSGTNALTNNTLMISPSDAGTTIVCTYANVRTTPLTVIKSSGVVADGIRPTDPLAIPGATVRYCILITNPGATSATSVIATDILPLNVVLIAGTMRTGTSCESATMVEDANATGSDESDPFGMSASGSTITATAATLAASGSFAIVFNVILQ</sequence>
<comment type="caution">
    <text evidence="4">The sequence shown here is derived from an EMBL/GenBank/DDBJ whole genome shotgun (WGS) entry which is preliminary data.</text>
</comment>
<feature type="domain" description="DUF11" evidence="3">
    <location>
        <begin position="674"/>
        <end position="751"/>
    </location>
</feature>
<gene>
    <name evidence="4" type="ORF">GRI65_08925</name>
</gene>
<keyword evidence="5" id="KW-1185">Reference proteome</keyword>
<feature type="chain" id="PRO_5032885954" evidence="2">
    <location>
        <begin position="28"/>
        <end position="769"/>
    </location>
</feature>
<dbReference type="InterPro" id="IPR038081">
    <property type="entry name" value="CalX-like_sf"/>
</dbReference>
<dbReference type="SUPFAM" id="SSF141072">
    <property type="entry name" value="CalX-like"/>
    <property type="match status" value="1"/>
</dbReference>
<dbReference type="Proteomes" id="UP000431922">
    <property type="component" value="Unassembled WGS sequence"/>
</dbReference>
<evidence type="ECO:0000313" key="5">
    <source>
        <dbReference type="Proteomes" id="UP000431922"/>
    </source>
</evidence>
<dbReference type="InterPro" id="IPR001434">
    <property type="entry name" value="OmcB-like_DUF11"/>
</dbReference>
<accession>A0A845B2N2</accession>
<dbReference type="NCBIfam" id="TIGR01451">
    <property type="entry name" value="B_ant_repeat"/>
    <property type="match status" value="1"/>
</dbReference>
<name>A0A845B2N2_9SPHN</name>
<keyword evidence="1" id="KW-1133">Transmembrane helix</keyword>
<dbReference type="AlphaFoldDB" id="A0A845B2N2"/>
<dbReference type="InterPro" id="IPR047589">
    <property type="entry name" value="DUF11_rpt"/>
</dbReference>
<protein>
    <submittedName>
        <fullName evidence="4">DUF11 domain-containing protein</fullName>
    </submittedName>
</protein>
<dbReference type="Pfam" id="PF01345">
    <property type="entry name" value="DUF11"/>
    <property type="match status" value="1"/>
</dbReference>